<gene>
    <name evidence="3" type="ORF">Vau01_112900</name>
</gene>
<comment type="caution">
    <text evidence="3">The sequence shown here is derived from an EMBL/GenBank/DDBJ whole genome shotgun (WGS) entry which is preliminary data.</text>
</comment>
<proteinExistence type="predicted"/>
<protein>
    <recommendedName>
        <fullName evidence="5">Serine/threonine protein kinase</fullName>
    </recommendedName>
</protein>
<sequence length="166" mass="17078">MFSVRTIVLIIAAGAALAACDPAPTTTSGPTAPPTTTPPTTATTAASPANTATDTPPPTSTRTPTPGNADAPDACPVSAQTLLGVLKGTDIAHRGGDPTALEGVSCYKNYAYARDADKTQTHERAYFLFGYVRPGNRWIPLNLGTGGVCEGYVLDKAVRDRLGEGC</sequence>
<evidence type="ECO:0000256" key="1">
    <source>
        <dbReference type="SAM" id="MobiDB-lite"/>
    </source>
</evidence>
<keyword evidence="4" id="KW-1185">Reference proteome</keyword>
<accession>A0A8J4E704</accession>
<feature type="region of interest" description="Disordered" evidence="1">
    <location>
        <begin position="22"/>
        <end position="74"/>
    </location>
</feature>
<evidence type="ECO:0008006" key="5">
    <source>
        <dbReference type="Google" id="ProtNLM"/>
    </source>
</evidence>
<feature type="signal peptide" evidence="2">
    <location>
        <begin position="1"/>
        <end position="18"/>
    </location>
</feature>
<dbReference type="PROSITE" id="PS51257">
    <property type="entry name" value="PROKAR_LIPOPROTEIN"/>
    <property type="match status" value="1"/>
</dbReference>
<name>A0A8J4E704_9ACTN</name>
<evidence type="ECO:0000256" key="2">
    <source>
        <dbReference type="SAM" id="SignalP"/>
    </source>
</evidence>
<dbReference type="RefSeq" id="WP_204011011.1">
    <property type="nucleotide sequence ID" value="NZ_BOPG01000102.1"/>
</dbReference>
<dbReference type="Proteomes" id="UP000612585">
    <property type="component" value="Unassembled WGS sequence"/>
</dbReference>
<feature type="chain" id="PRO_5035236355" description="Serine/threonine protein kinase" evidence="2">
    <location>
        <begin position="19"/>
        <end position="166"/>
    </location>
</feature>
<evidence type="ECO:0000313" key="4">
    <source>
        <dbReference type="Proteomes" id="UP000612585"/>
    </source>
</evidence>
<evidence type="ECO:0000313" key="3">
    <source>
        <dbReference type="EMBL" id="GIJ63774.1"/>
    </source>
</evidence>
<organism evidence="3 4">
    <name type="scientific">Virgisporangium aurantiacum</name>
    <dbReference type="NCBI Taxonomy" id="175570"/>
    <lineage>
        <taxon>Bacteria</taxon>
        <taxon>Bacillati</taxon>
        <taxon>Actinomycetota</taxon>
        <taxon>Actinomycetes</taxon>
        <taxon>Micromonosporales</taxon>
        <taxon>Micromonosporaceae</taxon>
        <taxon>Virgisporangium</taxon>
    </lineage>
</organism>
<dbReference type="EMBL" id="BOPG01000102">
    <property type="protein sequence ID" value="GIJ63774.1"/>
    <property type="molecule type" value="Genomic_DNA"/>
</dbReference>
<reference evidence="3" key="1">
    <citation type="submission" date="2021-01" db="EMBL/GenBank/DDBJ databases">
        <title>Whole genome shotgun sequence of Virgisporangium aurantiacum NBRC 16421.</title>
        <authorList>
            <person name="Komaki H."/>
            <person name="Tamura T."/>
        </authorList>
    </citation>
    <scope>NUCLEOTIDE SEQUENCE</scope>
    <source>
        <strain evidence="3">NBRC 16421</strain>
    </source>
</reference>
<feature type="compositionally biased region" description="Low complexity" evidence="1">
    <location>
        <begin position="38"/>
        <end position="66"/>
    </location>
</feature>
<keyword evidence="2" id="KW-0732">Signal</keyword>
<dbReference type="AlphaFoldDB" id="A0A8J4E704"/>